<dbReference type="InterPro" id="IPR004408">
    <property type="entry name" value="Biotin_CoA_COase_ligase"/>
</dbReference>
<keyword evidence="1" id="KW-0436">Ligase</keyword>
<dbReference type="PANTHER" id="PTHR12835">
    <property type="entry name" value="BIOTIN PROTEIN LIGASE"/>
    <property type="match status" value="1"/>
</dbReference>
<dbReference type="Gene3D" id="3.30.930.10">
    <property type="entry name" value="Bira Bifunctional Protein, Domain 2"/>
    <property type="match status" value="1"/>
</dbReference>
<proteinExistence type="predicted"/>
<reference evidence="5" key="1">
    <citation type="submission" date="2018-05" db="EMBL/GenBank/DDBJ databases">
        <authorList>
            <person name="Lanie J.A."/>
            <person name="Ng W.-L."/>
            <person name="Kazmierczak K.M."/>
            <person name="Andrzejewski T.M."/>
            <person name="Davidsen T.M."/>
            <person name="Wayne K.J."/>
            <person name="Tettelin H."/>
            <person name="Glass J.I."/>
            <person name="Rusch D."/>
            <person name="Podicherti R."/>
            <person name="Tsui H.-C.T."/>
            <person name="Winkler M.E."/>
        </authorList>
    </citation>
    <scope>NUCLEOTIDE SEQUENCE</scope>
</reference>
<protein>
    <recommendedName>
        <fullName evidence="4">BPL/LPL catalytic domain-containing protein</fullName>
    </recommendedName>
</protein>
<dbReference type="PROSITE" id="PS51733">
    <property type="entry name" value="BPL_LPL_CATALYTIC"/>
    <property type="match status" value="1"/>
</dbReference>
<dbReference type="NCBIfam" id="TIGR00121">
    <property type="entry name" value="birA_ligase"/>
    <property type="match status" value="1"/>
</dbReference>
<evidence type="ECO:0000313" key="5">
    <source>
        <dbReference type="EMBL" id="SVB76404.1"/>
    </source>
</evidence>
<dbReference type="GO" id="GO:0004077">
    <property type="term" value="F:biotin--[biotin carboxyl-carrier protein] ligase activity"/>
    <property type="evidence" value="ECO:0007669"/>
    <property type="project" value="InterPro"/>
</dbReference>
<dbReference type="SUPFAM" id="SSF55681">
    <property type="entry name" value="Class II aaRS and biotin synthetases"/>
    <property type="match status" value="1"/>
</dbReference>
<dbReference type="GO" id="GO:0005737">
    <property type="term" value="C:cytoplasm"/>
    <property type="evidence" value="ECO:0007669"/>
    <property type="project" value="TreeGrafter"/>
</dbReference>
<dbReference type="EMBL" id="UINC01056410">
    <property type="protein sequence ID" value="SVB76404.1"/>
    <property type="molecule type" value="Genomic_DNA"/>
</dbReference>
<dbReference type="AlphaFoldDB" id="A0A382GNP6"/>
<dbReference type="Pfam" id="PF02237">
    <property type="entry name" value="BPL_C"/>
    <property type="match status" value="1"/>
</dbReference>
<sequence>MRPLSREEILDGLGVSTRPRVSLEIYKEVASTNQHLLDAPDSGPGNLSICLAESQSAGRGRRGKVWYSPPCAGLYLSAGWQFHQIPPDLTALTLAVGVIARRVIQAEADLHVKLKWPNDLIWGGRKLGGVLVEVKKTQDSPCYVVVGIGLNVALPKPGSGESPKWRTGAVDLYEAVAGNLPSRVALVSALIEALLKLLENYGDTGFLPYHGEFMEADFLRGQVVELEDSKGSVFGKAVRVESDGFLLLETARGMRRVSTGDVSVKSPL</sequence>
<evidence type="ECO:0000256" key="2">
    <source>
        <dbReference type="ARBA" id="ARBA00022741"/>
    </source>
</evidence>
<accession>A0A382GNP6</accession>
<gene>
    <name evidence="5" type="ORF">METZ01_LOCUS229258</name>
</gene>
<dbReference type="GO" id="GO:0005524">
    <property type="term" value="F:ATP binding"/>
    <property type="evidence" value="ECO:0007669"/>
    <property type="project" value="UniProtKB-KW"/>
</dbReference>
<dbReference type="PANTHER" id="PTHR12835:SF5">
    <property type="entry name" value="BIOTIN--PROTEIN LIGASE"/>
    <property type="match status" value="1"/>
</dbReference>
<keyword evidence="3" id="KW-0067">ATP-binding</keyword>
<evidence type="ECO:0000256" key="1">
    <source>
        <dbReference type="ARBA" id="ARBA00022598"/>
    </source>
</evidence>
<feature type="domain" description="BPL/LPL catalytic" evidence="4">
    <location>
        <begin position="7"/>
        <end position="202"/>
    </location>
</feature>
<name>A0A382GNP6_9ZZZZ</name>
<dbReference type="InterPro" id="IPR045864">
    <property type="entry name" value="aa-tRNA-synth_II/BPL/LPL"/>
</dbReference>
<dbReference type="Gene3D" id="2.30.30.100">
    <property type="match status" value="1"/>
</dbReference>
<organism evidence="5">
    <name type="scientific">marine metagenome</name>
    <dbReference type="NCBI Taxonomy" id="408172"/>
    <lineage>
        <taxon>unclassified sequences</taxon>
        <taxon>metagenomes</taxon>
        <taxon>ecological metagenomes</taxon>
    </lineage>
</organism>
<evidence type="ECO:0000259" key="4">
    <source>
        <dbReference type="PROSITE" id="PS51733"/>
    </source>
</evidence>
<dbReference type="InterPro" id="IPR008988">
    <property type="entry name" value="Transcriptional_repressor_C"/>
</dbReference>
<evidence type="ECO:0000256" key="3">
    <source>
        <dbReference type="ARBA" id="ARBA00022840"/>
    </source>
</evidence>
<dbReference type="InterPro" id="IPR003142">
    <property type="entry name" value="BPL_C"/>
</dbReference>
<dbReference type="InterPro" id="IPR004143">
    <property type="entry name" value="BPL_LPL_catalytic"/>
</dbReference>
<dbReference type="Pfam" id="PF03099">
    <property type="entry name" value="BPL_LplA_LipB"/>
    <property type="match status" value="1"/>
</dbReference>
<dbReference type="CDD" id="cd16442">
    <property type="entry name" value="BPL"/>
    <property type="match status" value="1"/>
</dbReference>
<keyword evidence="2" id="KW-0547">Nucleotide-binding</keyword>
<dbReference type="SUPFAM" id="SSF50037">
    <property type="entry name" value="C-terminal domain of transcriptional repressors"/>
    <property type="match status" value="1"/>
</dbReference>